<dbReference type="Proteomes" id="UP000005324">
    <property type="component" value="Unassembled WGS sequence"/>
</dbReference>
<comment type="similarity">
    <text evidence="1">Belongs to the CFA/CMAS family.</text>
</comment>
<dbReference type="RefSeq" id="WP_007003582.1">
    <property type="nucleotide sequence ID" value="NZ_GG770778.1"/>
</dbReference>
<keyword evidence="8" id="KW-1185">Reference proteome</keyword>
<dbReference type="Gene3D" id="3.40.50.150">
    <property type="entry name" value="Vaccinia Virus protein VP39"/>
    <property type="match status" value="1"/>
</dbReference>
<gene>
    <name evidence="7" type="primary">cfa</name>
    <name evidence="7" type="ORF">HMPREF0731_0522</name>
</gene>
<comment type="caution">
    <text evidence="7">The sequence shown here is derived from an EMBL/GenBank/DDBJ whole genome shotgun (WGS) entry which is preliminary data.</text>
</comment>
<evidence type="ECO:0000259" key="6">
    <source>
        <dbReference type="Pfam" id="PF25371"/>
    </source>
</evidence>
<dbReference type="AlphaFoldDB" id="D5RHG3"/>
<dbReference type="EMBL" id="ADVL01000099">
    <property type="protein sequence ID" value="EFH13265.1"/>
    <property type="molecule type" value="Genomic_DNA"/>
</dbReference>
<dbReference type="GO" id="GO:0008825">
    <property type="term" value="F:cyclopropane-fatty-acyl-phospholipid synthase activity"/>
    <property type="evidence" value="ECO:0007669"/>
    <property type="project" value="UniProtKB-EC"/>
</dbReference>
<keyword evidence="3 7" id="KW-0808">Transferase</keyword>
<keyword evidence="2 7" id="KW-0489">Methyltransferase</keyword>
<dbReference type="GO" id="GO:0008610">
    <property type="term" value="P:lipid biosynthetic process"/>
    <property type="evidence" value="ECO:0007669"/>
    <property type="project" value="InterPro"/>
</dbReference>
<dbReference type="InterPro" id="IPR050723">
    <property type="entry name" value="CFA/CMAS"/>
</dbReference>
<feature type="domain" description="DUF7884" evidence="6">
    <location>
        <begin position="5"/>
        <end position="76"/>
    </location>
</feature>
<dbReference type="CDD" id="cd02440">
    <property type="entry name" value="AdoMet_MTases"/>
    <property type="match status" value="1"/>
</dbReference>
<dbReference type="EC" id="2.1.1.79" evidence="7"/>
<evidence type="ECO:0000256" key="1">
    <source>
        <dbReference type="ARBA" id="ARBA00010815"/>
    </source>
</evidence>
<evidence type="ECO:0000256" key="3">
    <source>
        <dbReference type="ARBA" id="ARBA00022679"/>
    </source>
</evidence>
<dbReference type="HOGENOM" id="CLU_026434_6_1_5"/>
<dbReference type="InterPro" id="IPR057206">
    <property type="entry name" value="DUF7884"/>
</dbReference>
<dbReference type="Pfam" id="PF02353">
    <property type="entry name" value="CMAS"/>
    <property type="match status" value="1"/>
</dbReference>
<organism evidence="7 8">
    <name type="scientific">Pseudoroseomonas cervicalis ATCC 49957</name>
    <dbReference type="NCBI Taxonomy" id="525371"/>
    <lineage>
        <taxon>Bacteria</taxon>
        <taxon>Pseudomonadati</taxon>
        <taxon>Pseudomonadota</taxon>
        <taxon>Alphaproteobacteria</taxon>
        <taxon>Acetobacterales</taxon>
        <taxon>Roseomonadaceae</taxon>
        <taxon>Roseomonas</taxon>
    </lineage>
</organism>
<dbReference type="OrthoDB" id="9782855at2"/>
<evidence type="ECO:0000313" key="7">
    <source>
        <dbReference type="EMBL" id="EFH13265.1"/>
    </source>
</evidence>
<protein>
    <submittedName>
        <fullName evidence="7">Cyclopropane-fatty-acyl-phospholipid synthase</fullName>
        <ecNumber evidence="7">2.1.1.79</ecNumber>
    </submittedName>
</protein>
<dbReference type="PIRSF" id="PIRSF003085">
    <property type="entry name" value="CMAS"/>
    <property type="match status" value="1"/>
</dbReference>
<accession>D5RHG3</accession>
<dbReference type="PANTHER" id="PTHR43667:SF1">
    <property type="entry name" value="CYCLOPROPANE-FATTY-ACYL-PHOSPHOLIPID SYNTHASE"/>
    <property type="match status" value="1"/>
</dbReference>
<evidence type="ECO:0000256" key="5">
    <source>
        <dbReference type="ARBA" id="ARBA00023098"/>
    </source>
</evidence>
<evidence type="ECO:0000256" key="2">
    <source>
        <dbReference type="ARBA" id="ARBA00022603"/>
    </source>
</evidence>
<dbReference type="Pfam" id="PF25371">
    <property type="entry name" value="DUF7884"/>
    <property type="match status" value="1"/>
</dbReference>
<proteinExistence type="inferred from homology"/>
<evidence type="ECO:0000313" key="8">
    <source>
        <dbReference type="Proteomes" id="UP000005324"/>
    </source>
</evidence>
<keyword evidence="5" id="KW-0443">Lipid metabolism</keyword>
<dbReference type="InterPro" id="IPR003333">
    <property type="entry name" value="CMAS"/>
</dbReference>
<reference evidence="7 8" key="1">
    <citation type="submission" date="2010-04" db="EMBL/GenBank/DDBJ databases">
        <authorList>
            <person name="Qin X."/>
            <person name="Bachman B."/>
            <person name="Battles P."/>
            <person name="Bell A."/>
            <person name="Bess C."/>
            <person name="Bickham C."/>
            <person name="Chaboub L."/>
            <person name="Chen D."/>
            <person name="Coyle M."/>
            <person name="Deiros D.R."/>
            <person name="Dinh H."/>
            <person name="Forbes L."/>
            <person name="Fowler G."/>
            <person name="Francisco L."/>
            <person name="Fu Q."/>
            <person name="Gubbala S."/>
            <person name="Hale W."/>
            <person name="Han Y."/>
            <person name="Hemphill L."/>
            <person name="Highlander S.K."/>
            <person name="Hirani K."/>
            <person name="Hogues M."/>
            <person name="Jackson L."/>
            <person name="Jakkamsetti A."/>
            <person name="Javaid M."/>
            <person name="Jiang H."/>
            <person name="Korchina V."/>
            <person name="Kovar C."/>
            <person name="Lara F."/>
            <person name="Lee S."/>
            <person name="Mata R."/>
            <person name="Mathew T."/>
            <person name="Moen C."/>
            <person name="Morales K."/>
            <person name="Munidasa M."/>
            <person name="Nazareth L."/>
            <person name="Ngo R."/>
            <person name="Nguyen L."/>
            <person name="Okwuonu G."/>
            <person name="Ongeri F."/>
            <person name="Patil S."/>
            <person name="Petrosino J."/>
            <person name="Pham C."/>
            <person name="Pham P."/>
            <person name="Pu L.-L."/>
            <person name="Puazo M."/>
            <person name="Raj R."/>
            <person name="Reid J."/>
            <person name="Rouhana J."/>
            <person name="Saada N."/>
            <person name="Shang Y."/>
            <person name="Simmons D."/>
            <person name="Thornton R."/>
            <person name="Warren J."/>
            <person name="Weissenberger G."/>
            <person name="Zhang J."/>
            <person name="Zhang L."/>
            <person name="Zhou C."/>
            <person name="Zhu D."/>
            <person name="Muzny D."/>
            <person name="Worley K."/>
            <person name="Gibbs R."/>
        </authorList>
    </citation>
    <scope>NUCLEOTIDE SEQUENCE [LARGE SCALE GENOMIC DNA]</scope>
    <source>
        <strain evidence="7 8">ATCC 49957</strain>
    </source>
</reference>
<sequence>MLFDRVLSRMIRRGTLTVRYPDGQSRVYRGAEGPAAGLDIRTRRAEWRLVTNPGLAFGEGYMSGELAPLDCSLYEVMDLLVLNLMGTGHPGEAVMEKLRWLRRRLDQLNPAPRARRNVAHHYDLNGRLYALFLDRDRQYSCAYFPTGQESLEEAQEAKKRHIAAKLRLDRPDLEVLDIGCGWGGMALHLAREHGARVTGITLSTEQLEVARARAEAAGLAGRVRFELMDYRDWARPVDRIVSVGMFEHVGIDHYRRFFRTLRGALREDGVALVHAIGRSDGPGSTNPWIAKYIFPGGYSPALSEVLPAVEKSGLWVTDIEILRLHYAQTIAHWRRRFAANRDAIQSLYDERFCRMFEFYLIGSELAFRRMGHMNWQLQLTRQVDTLPLTRDYMAEAEARGLRPLDPHQEPEVLGSPT</sequence>
<keyword evidence="4" id="KW-0949">S-adenosyl-L-methionine</keyword>
<evidence type="ECO:0000256" key="4">
    <source>
        <dbReference type="ARBA" id="ARBA00022691"/>
    </source>
</evidence>
<dbReference type="InterPro" id="IPR029063">
    <property type="entry name" value="SAM-dependent_MTases_sf"/>
</dbReference>
<dbReference type="SUPFAM" id="SSF53335">
    <property type="entry name" value="S-adenosyl-L-methionine-dependent methyltransferases"/>
    <property type="match status" value="1"/>
</dbReference>
<dbReference type="GO" id="GO:0032259">
    <property type="term" value="P:methylation"/>
    <property type="evidence" value="ECO:0007669"/>
    <property type="project" value="UniProtKB-KW"/>
</dbReference>
<dbReference type="PANTHER" id="PTHR43667">
    <property type="entry name" value="CYCLOPROPANE-FATTY-ACYL-PHOSPHOLIPID SYNTHASE"/>
    <property type="match status" value="1"/>
</dbReference>
<name>D5RHG3_9PROT</name>